<dbReference type="Proteomes" id="UP000236370">
    <property type="component" value="Unassembled WGS sequence"/>
</dbReference>
<proteinExistence type="predicted"/>
<evidence type="ECO:0000313" key="3">
    <source>
        <dbReference type="Proteomes" id="UP000236370"/>
    </source>
</evidence>
<dbReference type="SMR" id="A0A2J8Q0Y4"/>
<evidence type="ECO:0000313" key="2">
    <source>
        <dbReference type="EMBL" id="PNI89942.1"/>
    </source>
</evidence>
<feature type="region of interest" description="Disordered" evidence="1">
    <location>
        <begin position="1"/>
        <end position="22"/>
    </location>
</feature>
<accession>A0A2J8Q0Y4</accession>
<gene>
    <name evidence="2" type="ORF">CK820_G0046524</name>
</gene>
<name>A0A2J8Q0Y4_PANTR</name>
<protein>
    <submittedName>
        <fullName evidence="2">PDE1B isoform 4</fullName>
    </submittedName>
</protein>
<comment type="caution">
    <text evidence="2">The sequence shown here is derived from an EMBL/GenBank/DDBJ whole genome shotgun (WGS) entry which is preliminary data.</text>
</comment>
<organism evidence="2 3">
    <name type="scientific">Pan troglodytes</name>
    <name type="common">Chimpanzee</name>
    <dbReference type="NCBI Taxonomy" id="9598"/>
    <lineage>
        <taxon>Eukaryota</taxon>
        <taxon>Metazoa</taxon>
        <taxon>Chordata</taxon>
        <taxon>Craniata</taxon>
        <taxon>Vertebrata</taxon>
        <taxon>Euteleostomi</taxon>
        <taxon>Mammalia</taxon>
        <taxon>Eutheria</taxon>
        <taxon>Euarchontoglires</taxon>
        <taxon>Primates</taxon>
        <taxon>Haplorrhini</taxon>
        <taxon>Catarrhini</taxon>
        <taxon>Hominidae</taxon>
        <taxon>Pan</taxon>
    </lineage>
</organism>
<evidence type="ECO:0000256" key="1">
    <source>
        <dbReference type="SAM" id="MobiDB-lite"/>
    </source>
</evidence>
<dbReference type="AlphaFoldDB" id="A0A2J8Q0Y4"/>
<dbReference type="EMBL" id="NBAG03000092">
    <property type="protein sequence ID" value="PNI89942.1"/>
    <property type="molecule type" value="Genomic_DNA"/>
</dbReference>
<feature type="region of interest" description="Disordered" evidence="1">
    <location>
        <begin position="120"/>
        <end position="140"/>
    </location>
</feature>
<sequence>MELSPRSPPEMLEESDCPSPLELKSAPSKKMWIKLRSLLRYMVKQLENGEINIEELKKNLEYTASLLEAVYIDETRVSRLWKHLLSFLCDSPSGVSGKSWTRRTSCRSCGQMPCLRRCGTGWPPPSPSRPGPKAAEQRRSPSSEALCTLCRLGSSWNGCSGEHTPLWAPLTLLRFSTVSRTWISGALMSFP</sequence>
<reference evidence="2 3" key="1">
    <citation type="submission" date="2017-12" db="EMBL/GenBank/DDBJ databases">
        <title>High-resolution comparative analysis of great ape genomes.</title>
        <authorList>
            <person name="Pollen A."/>
            <person name="Hastie A."/>
            <person name="Hormozdiari F."/>
            <person name="Dougherty M."/>
            <person name="Liu R."/>
            <person name="Chaisson M."/>
            <person name="Hoppe E."/>
            <person name="Hill C."/>
            <person name="Pang A."/>
            <person name="Hillier L."/>
            <person name="Baker C."/>
            <person name="Armstrong J."/>
            <person name="Shendure J."/>
            <person name="Paten B."/>
            <person name="Wilson R."/>
            <person name="Chao H."/>
            <person name="Schneider V."/>
            <person name="Ventura M."/>
            <person name="Kronenberg Z."/>
            <person name="Murali S."/>
            <person name="Gordon D."/>
            <person name="Cantsilieris S."/>
            <person name="Munson K."/>
            <person name="Nelson B."/>
            <person name="Raja A."/>
            <person name="Underwood J."/>
            <person name="Diekhans M."/>
            <person name="Fiddes I."/>
            <person name="Haussler D."/>
            <person name="Eichler E."/>
        </authorList>
    </citation>
    <scope>NUCLEOTIDE SEQUENCE [LARGE SCALE GENOMIC DNA]</scope>
    <source>
        <strain evidence="2">Yerkes chimp pedigree #C0471</strain>
    </source>
</reference>